<dbReference type="AlphaFoldDB" id="A0A2V2YQG8"/>
<reference evidence="2 3" key="1">
    <citation type="submission" date="2018-05" db="EMBL/GenBank/DDBJ databases">
        <title>Genomic Encyclopedia of Type Strains, Phase III (KMG-III): the genomes of soil and plant-associated and newly described type strains.</title>
        <authorList>
            <person name="Whitman W."/>
        </authorList>
    </citation>
    <scope>NUCLEOTIDE SEQUENCE [LARGE SCALE GENOMIC DNA]</scope>
    <source>
        <strain evidence="2 3">CECT 5696</strain>
    </source>
</reference>
<proteinExistence type="predicted"/>
<evidence type="ECO:0000256" key="1">
    <source>
        <dbReference type="SAM" id="MobiDB-lite"/>
    </source>
</evidence>
<evidence type="ECO:0000313" key="3">
    <source>
        <dbReference type="Proteomes" id="UP000246635"/>
    </source>
</evidence>
<gene>
    <name evidence="2" type="ORF">DFQ01_12855</name>
</gene>
<evidence type="ECO:0000313" key="2">
    <source>
        <dbReference type="EMBL" id="PWV95341.1"/>
    </source>
</evidence>
<keyword evidence="3" id="KW-1185">Reference proteome</keyword>
<accession>A0A2V2YQG8</accession>
<name>A0A2V2YQG8_9BACL</name>
<dbReference type="EMBL" id="QGTQ01000028">
    <property type="protein sequence ID" value="PWV95341.1"/>
    <property type="molecule type" value="Genomic_DNA"/>
</dbReference>
<protein>
    <submittedName>
        <fullName evidence="2">Uncharacterized protein</fullName>
    </submittedName>
</protein>
<sequence length="70" mass="8116">MKEKEKEKKEEEKEKEEKKKKLSPGHQACLGTASSLSECLFRRRYGVTVALLRRAWAELRCSWRTTSASS</sequence>
<organism evidence="2 3">
    <name type="scientific">Paenibacillus cellulosilyticus</name>
    <dbReference type="NCBI Taxonomy" id="375489"/>
    <lineage>
        <taxon>Bacteria</taxon>
        <taxon>Bacillati</taxon>
        <taxon>Bacillota</taxon>
        <taxon>Bacilli</taxon>
        <taxon>Bacillales</taxon>
        <taxon>Paenibacillaceae</taxon>
        <taxon>Paenibacillus</taxon>
    </lineage>
</organism>
<comment type="caution">
    <text evidence="2">The sequence shown here is derived from an EMBL/GenBank/DDBJ whole genome shotgun (WGS) entry which is preliminary data.</text>
</comment>
<feature type="compositionally biased region" description="Basic and acidic residues" evidence="1">
    <location>
        <begin position="1"/>
        <end position="19"/>
    </location>
</feature>
<feature type="region of interest" description="Disordered" evidence="1">
    <location>
        <begin position="1"/>
        <end position="29"/>
    </location>
</feature>
<dbReference type="Proteomes" id="UP000246635">
    <property type="component" value="Unassembled WGS sequence"/>
</dbReference>